<dbReference type="SMART" id="SM00422">
    <property type="entry name" value="HTH_MERR"/>
    <property type="match status" value="1"/>
</dbReference>
<gene>
    <name evidence="3" type="ORF">C7Y44_15855</name>
</gene>
<keyword evidence="4" id="KW-1185">Reference proteome</keyword>
<dbReference type="EMBL" id="SADY01000004">
    <property type="protein sequence ID" value="TQR44584.1"/>
    <property type="molecule type" value="Genomic_DNA"/>
</dbReference>
<dbReference type="PANTHER" id="PTHR30204">
    <property type="entry name" value="REDOX-CYCLING DRUG-SENSING TRANSCRIPTIONAL ACTIVATOR SOXR"/>
    <property type="match status" value="1"/>
</dbReference>
<dbReference type="InterPro" id="IPR047057">
    <property type="entry name" value="MerR_fam"/>
</dbReference>
<dbReference type="Gene3D" id="6.10.250.360">
    <property type="match status" value="1"/>
</dbReference>
<feature type="domain" description="HTH merR-type" evidence="2">
    <location>
        <begin position="12"/>
        <end position="81"/>
    </location>
</feature>
<evidence type="ECO:0000313" key="4">
    <source>
        <dbReference type="Proteomes" id="UP000316208"/>
    </source>
</evidence>
<name>A0ABY3AP72_PAEPP</name>
<dbReference type="Gene3D" id="1.10.1660.10">
    <property type="match status" value="1"/>
</dbReference>
<proteinExistence type="predicted"/>
<sequence>MTRGDVLLNEHMYTVKAFATLTGVTERTLHFYDRKGLMAPSSYNEHGHRLYSKDDISTMQKIITLKYLGFSLQEIADYLANHDSPQMRDTLQKQKAMLAKKREELDYVINTITRVEQIMQDEDLDSDLLLAIIHSIQREKEQEEWLSDRLPQSVIEHALLKHLSPQERLKFEREMLAIVNQLQHYCKLGVSPSQVVVQRTIEHMITTMNEHIAPHYQEKIAELDLDDHSQLYVSIFSKEVEDYIKEAVNRFEENQLRRS</sequence>
<dbReference type="PANTHER" id="PTHR30204:SF96">
    <property type="entry name" value="CHROMOSOME-ANCHORING PROTEIN RACA"/>
    <property type="match status" value="1"/>
</dbReference>
<dbReference type="InterPro" id="IPR000551">
    <property type="entry name" value="MerR-type_HTH_dom"/>
</dbReference>
<evidence type="ECO:0000313" key="3">
    <source>
        <dbReference type="EMBL" id="TQR44584.1"/>
    </source>
</evidence>
<dbReference type="PROSITE" id="PS50937">
    <property type="entry name" value="HTH_MERR_2"/>
    <property type="match status" value="1"/>
</dbReference>
<dbReference type="PRINTS" id="PR00040">
    <property type="entry name" value="HTHMERR"/>
</dbReference>
<protein>
    <submittedName>
        <fullName evidence="3">MerR family transcriptional regulator</fullName>
    </submittedName>
</protein>
<dbReference type="Pfam" id="PF13411">
    <property type="entry name" value="MerR_1"/>
    <property type="match status" value="1"/>
</dbReference>
<dbReference type="CDD" id="cd01106">
    <property type="entry name" value="HTH_TipAL-Mta"/>
    <property type="match status" value="1"/>
</dbReference>
<dbReference type="InterPro" id="IPR009061">
    <property type="entry name" value="DNA-bd_dom_put_sf"/>
</dbReference>
<evidence type="ECO:0000259" key="2">
    <source>
        <dbReference type="PROSITE" id="PS50937"/>
    </source>
</evidence>
<comment type="caution">
    <text evidence="3">The sequence shown here is derived from an EMBL/GenBank/DDBJ whole genome shotgun (WGS) entry which is preliminary data.</text>
</comment>
<organism evidence="3 4">
    <name type="scientific">Paenibacillus popilliae</name>
    <name type="common">Bacillus popilliae</name>
    <dbReference type="NCBI Taxonomy" id="78057"/>
    <lineage>
        <taxon>Bacteria</taxon>
        <taxon>Bacillati</taxon>
        <taxon>Bacillota</taxon>
        <taxon>Bacilli</taxon>
        <taxon>Bacillales</taxon>
        <taxon>Paenibacillaceae</taxon>
        <taxon>Paenibacillus</taxon>
    </lineage>
</organism>
<dbReference type="Proteomes" id="UP000316208">
    <property type="component" value="Unassembled WGS sequence"/>
</dbReference>
<dbReference type="SUPFAM" id="SSF46955">
    <property type="entry name" value="Putative DNA-binding domain"/>
    <property type="match status" value="1"/>
</dbReference>
<reference evidence="3 4" key="1">
    <citation type="submission" date="2018-03" db="EMBL/GenBank/DDBJ databases">
        <title>Aerobic endospore-forming bacteria genome sequencing and assembly.</title>
        <authorList>
            <person name="Cavalcante D.A."/>
            <person name="Driks A."/>
            <person name="Putonti C."/>
            <person name="De-Souza M.T."/>
        </authorList>
    </citation>
    <scope>NUCLEOTIDE SEQUENCE [LARGE SCALE GENOMIC DNA]</scope>
    <source>
        <strain evidence="3 4">SDF0028</strain>
    </source>
</reference>
<accession>A0ABY3AP72</accession>
<keyword evidence="1" id="KW-0238">DNA-binding</keyword>
<evidence type="ECO:0000256" key="1">
    <source>
        <dbReference type="ARBA" id="ARBA00023125"/>
    </source>
</evidence>